<reference evidence="1 2" key="1">
    <citation type="journal article" date="2015" name="Genome Announc.">
        <title>Expanding the biotechnology potential of lactobacilli through comparative genomics of 213 strains and associated genera.</title>
        <authorList>
            <person name="Sun Z."/>
            <person name="Harris H.M."/>
            <person name="McCann A."/>
            <person name="Guo C."/>
            <person name="Argimon S."/>
            <person name="Zhang W."/>
            <person name="Yang X."/>
            <person name="Jeffery I.B."/>
            <person name="Cooney J.C."/>
            <person name="Kagawa T.F."/>
            <person name="Liu W."/>
            <person name="Song Y."/>
            <person name="Salvetti E."/>
            <person name="Wrobel A."/>
            <person name="Rasinkangas P."/>
            <person name="Parkhill J."/>
            <person name="Rea M.C."/>
            <person name="O'Sullivan O."/>
            <person name="Ritari J."/>
            <person name="Douillard F.P."/>
            <person name="Paul Ross R."/>
            <person name="Yang R."/>
            <person name="Briner A.E."/>
            <person name="Felis G.E."/>
            <person name="de Vos W.M."/>
            <person name="Barrangou R."/>
            <person name="Klaenhammer T.R."/>
            <person name="Caufield P.W."/>
            <person name="Cui Y."/>
            <person name="Zhang H."/>
            <person name="O'Toole P.W."/>
        </authorList>
    </citation>
    <scope>NUCLEOTIDE SEQUENCE [LARGE SCALE GENOMIC DNA]</scope>
    <source>
        <strain evidence="1 2">LMG 23699</strain>
    </source>
</reference>
<evidence type="ECO:0000313" key="1">
    <source>
        <dbReference type="EMBL" id="KRO21828.1"/>
    </source>
</evidence>
<dbReference type="PANTHER" id="PTHR30037">
    <property type="entry name" value="DNA-3-METHYLADENINE GLYCOSYLASE 1"/>
    <property type="match status" value="1"/>
</dbReference>
<organism evidence="1 2">
    <name type="scientific">Companilactobacillus crustorum</name>
    <dbReference type="NCBI Taxonomy" id="392416"/>
    <lineage>
        <taxon>Bacteria</taxon>
        <taxon>Bacillati</taxon>
        <taxon>Bacillota</taxon>
        <taxon>Bacilli</taxon>
        <taxon>Lactobacillales</taxon>
        <taxon>Lactobacillaceae</taxon>
        <taxon>Companilactobacillus</taxon>
    </lineage>
</organism>
<comment type="caution">
    <text evidence="1">The sequence shown here is derived from an EMBL/GenBank/DDBJ whole genome shotgun (WGS) entry which is preliminary data.</text>
</comment>
<dbReference type="InterPro" id="IPR011257">
    <property type="entry name" value="DNA_glycosylase"/>
</dbReference>
<dbReference type="Gene3D" id="1.10.340.30">
    <property type="entry name" value="Hypothetical protein, domain 2"/>
    <property type="match status" value="1"/>
</dbReference>
<dbReference type="InterPro" id="IPR005019">
    <property type="entry name" value="Adenine_glyco"/>
</dbReference>
<dbReference type="Pfam" id="PF03352">
    <property type="entry name" value="Adenine_glyco"/>
    <property type="match status" value="1"/>
</dbReference>
<gene>
    <name evidence="1" type="ORF">IV63_GL000083</name>
</gene>
<dbReference type="InterPro" id="IPR052891">
    <property type="entry name" value="DNA-3mA_glycosylase"/>
</dbReference>
<dbReference type="SUPFAM" id="SSF48150">
    <property type="entry name" value="DNA-glycosylase"/>
    <property type="match status" value="1"/>
</dbReference>
<keyword evidence="2" id="KW-1185">Reference proteome</keyword>
<sequence>MGWQMPVLFFMEDNLMRCEWANSSEAMQEYHDKEWGHPSHDEQYFFEMLTLEGAQAGLSWSTIINRRQTYRLAYDNFEIEKIANYDAAKRTALLQDKGIIRNRLKVDSSINNAQLIEKMHRNNEKFFEYIWHFVDNKPIINHYSDMSEIPAQTELSQKISKDLKKKGFRFVGPTIIYSFLQAVGVINDHVDTCDFK</sequence>
<protein>
    <submittedName>
        <fullName evidence="1">DNA-3-methyladenine glycosylase I</fullName>
    </submittedName>
</protein>
<proteinExistence type="predicted"/>
<dbReference type="PANTHER" id="PTHR30037:SF4">
    <property type="entry name" value="DNA-3-METHYLADENINE GLYCOSYLASE I"/>
    <property type="match status" value="1"/>
</dbReference>
<dbReference type="Proteomes" id="UP000051511">
    <property type="component" value="Unassembled WGS sequence"/>
</dbReference>
<name>A0ABR5QEF8_9LACO</name>
<dbReference type="EMBL" id="JQCK01000001">
    <property type="protein sequence ID" value="KRO21828.1"/>
    <property type="molecule type" value="Genomic_DNA"/>
</dbReference>
<accession>A0ABR5QEF8</accession>
<evidence type="ECO:0000313" key="2">
    <source>
        <dbReference type="Proteomes" id="UP000051511"/>
    </source>
</evidence>